<dbReference type="GO" id="GO:0008168">
    <property type="term" value="F:methyltransferase activity"/>
    <property type="evidence" value="ECO:0007669"/>
    <property type="project" value="UniProtKB-KW"/>
</dbReference>
<evidence type="ECO:0000256" key="12">
    <source>
        <dbReference type="ARBA" id="ARBA00047973"/>
    </source>
</evidence>
<dbReference type="OrthoDB" id="9784786at2"/>
<dbReference type="GO" id="GO:0032259">
    <property type="term" value="P:methylation"/>
    <property type="evidence" value="ECO:0007669"/>
    <property type="project" value="UniProtKB-KW"/>
</dbReference>
<sequence>MAASVGKTDPDLIKAFKELDTTSVSDALDRLGISGGLLGIKPIVPGVTMCGPAFTVHYVPCGVVKGTVGDFLDDVEPGQVVVIDNAGREYCTVWGDLMSLTASRKGVAGTVIDGVCRDISGIRELRYPIFTKGFYMVTGKDRVQVDAVNVPVAISGVLVKPGDIMLGDDTGVVVIPQEKAAEVLDVAREIAEKEEIIVREVKNGATLREARSRVGYHNLQTRRK</sequence>
<dbReference type="GO" id="GO:0047443">
    <property type="term" value="F:4-hydroxy-4-methyl-2-oxoglutarate aldolase activity"/>
    <property type="evidence" value="ECO:0007669"/>
    <property type="project" value="UniProtKB-EC"/>
</dbReference>
<dbReference type="SUPFAM" id="SSF89562">
    <property type="entry name" value="RraA-like"/>
    <property type="match status" value="1"/>
</dbReference>
<dbReference type="GO" id="GO:0008948">
    <property type="term" value="F:oxaloacetate decarboxylase activity"/>
    <property type="evidence" value="ECO:0007669"/>
    <property type="project" value="UniProtKB-EC"/>
</dbReference>
<evidence type="ECO:0000256" key="9">
    <source>
        <dbReference type="ARBA" id="ARBA00029596"/>
    </source>
</evidence>
<dbReference type="EC" id="4.1.1.112" evidence="6"/>
<proteinExistence type="inferred from homology"/>
<evidence type="ECO:0000256" key="7">
    <source>
        <dbReference type="ARBA" id="ARBA00016549"/>
    </source>
</evidence>
<dbReference type="InterPro" id="IPR005493">
    <property type="entry name" value="RraA/RraA-like"/>
</dbReference>
<evidence type="ECO:0000313" key="15">
    <source>
        <dbReference type="Proteomes" id="UP000000467"/>
    </source>
</evidence>
<feature type="binding site" evidence="13">
    <location>
        <begin position="95"/>
        <end position="98"/>
    </location>
    <ligand>
        <name>substrate</name>
    </ligand>
</feature>
<feature type="binding site" evidence="13">
    <location>
        <position position="117"/>
    </location>
    <ligand>
        <name>substrate</name>
    </ligand>
</feature>
<dbReference type="EMBL" id="CP003732">
    <property type="protein sequence ID" value="AFV12585.1"/>
    <property type="molecule type" value="Genomic_DNA"/>
</dbReference>
<gene>
    <name evidence="14" type="ordered locus">Tph_c23980</name>
</gene>
<comment type="cofactor">
    <cofactor evidence="2">
        <name>a divalent metal cation</name>
        <dbReference type="ChEBI" id="CHEBI:60240"/>
    </cofactor>
</comment>
<dbReference type="Pfam" id="PF03737">
    <property type="entry name" value="RraA-like"/>
    <property type="match status" value="1"/>
</dbReference>
<evidence type="ECO:0000256" key="1">
    <source>
        <dbReference type="ARBA" id="ARBA00001342"/>
    </source>
</evidence>
<protein>
    <recommendedName>
        <fullName evidence="7">Putative 4-hydroxy-4-methyl-2-oxoglutarate aldolase</fullName>
        <ecNumber evidence="6">4.1.1.112</ecNumber>
        <ecNumber evidence="5">4.1.3.17</ecNumber>
    </recommendedName>
    <alternativeName>
        <fullName evidence="11">Oxaloacetate decarboxylase</fullName>
    </alternativeName>
    <alternativeName>
        <fullName evidence="9">Regulator of ribonuclease activity homolog</fullName>
    </alternativeName>
    <alternativeName>
        <fullName evidence="10">RraA-like protein</fullName>
    </alternativeName>
</protein>
<dbReference type="GO" id="GO:0046872">
    <property type="term" value="F:metal ion binding"/>
    <property type="evidence" value="ECO:0007669"/>
    <property type="project" value="UniProtKB-KW"/>
</dbReference>
<evidence type="ECO:0000256" key="3">
    <source>
        <dbReference type="ARBA" id="ARBA00008621"/>
    </source>
</evidence>
<evidence type="ECO:0000256" key="13">
    <source>
        <dbReference type="PIRSR" id="PIRSR605493-1"/>
    </source>
</evidence>
<evidence type="ECO:0000256" key="8">
    <source>
        <dbReference type="ARBA" id="ARBA00025046"/>
    </source>
</evidence>
<dbReference type="InterPro" id="IPR036704">
    <property type="entry name" value="RraA/RraA-like_sf"/>
</dbReference>
<comment type="catalytic activity">
    <reaction evidence="1">
        <text>4-hydroxy-4-methyl-2-oxoglutarate = 2 pyruvate</text>
        <dbReference type="Rhea" id="RHEA:22748"/>
        <dbReference type="ChEBI" id="CHEBI:15361"/>
        <dbReference type="ChEBI" id="CHEBI:58276"/>
        <dbReference type="EC" id="4.1.3.17"/>
    </reaction>
</comment>
<keyword evidence="14" id="KW-0808">Transferase</keyword>
<dbReference type="HOGENOM" id="CLU_072626_3_0_9"/>
<accession>K4LKT2</accession>
<reference evidence="14 15" key="1">
    <citation type="journal article" date="2012" name="BMC Genomics">
        <title>Genome-guided analysis of physiological and morphological traits of the fermentative acetate oxidizer Thermacetogenium phaeum.</title>
        <authorList>
            <person name="Oehler D."/>
            <person name="Poehlein A."/>
            <person name="Leimbach A."/>
            <person name="Muller N."/>
            <person name="Daniel R."/>
            <person name="Gottschalk G."/>
            <person name="Schink B."/>
        </authorList>
    </citation>
    <scope>NUCLEOTIDE SEQUENCE [LARGE SCALE GENOMIC DNA]</scope>
    <source>
        <strain evidence="15">ATCC BAA-254 / DSM 26808 / PB</strain>
    </source>
</reference>
<dbReference type="KEGG" id="tpz:Tph_c23980"/>
<dbReference type="PANTHER" id="PTHR33254:SF4">
    <property type="entry name" value="4-HYDROXY-4-METHYL-2-OXOGLUTARATE ALDOLASE 3-RELATED"/>
    <property type="match status" value="1"/>
</dbReference>
<evidence type="ECO:0000256" key="6">
    <source>
        <dbReference type="ARBA" id="ARBA00012947"/>
    </source>
</evidence>
<evidence type="ECO:0000256" key="11">
    <source>
        <dbReference type="ARBA" id="ARBA00032305"/>
    </source>
</evidence>
<dbReference type="RefSeq" id="WP_015051450.1">
    <property type="nucleotide sequence ID" value="NC_018870.1"/>
</dbReference>
<dbReference type="Gene3D" id="3.50.30.40">
    <property type="entry name" value="Ribonuclease E inhibitor RraA/RraA-like"/>
    <property type="match status" value="1"/>
</dbReference>
<comment type="similarity">
    <text evidence="3">Belongs to the class II aldolase/RraA-like family.</text>
</comment>
<evidence type="ECO:0000256" key="5">
    <source>
        <dbReference type="ARBA" id="ARBA00012213"/>
    </source>
</evidence>
<dbReference type="Proteomes" id="UP000000467">
    <property type="component" value="Chromosome"/>
</dbReference>
<comment type="cofactor">
    <cofactor evidence="13">
        <name>Mg(2+)</name>
        <dbReference type="ChEBI" id="CHEBI:18420"/>
    </cofactor>
</comment>
<keyword evidence="14" id="KW-0489">Methyltransferase</keyword>
<evidence type="ECO:0000313" key="14">
    <source>
        <dbReference type="EMBL" id="AFV12585.1"/>
    </source>
</evidence>
<dbReference type="eggNOG" id="COG0684">
    <property type="taxonomic scope" value="Bacteria"/>
</dbReference>
<comment type="function">
    <text evidence="8">Catalyzes the aldol cleavage of 4-hydroxy-4-methyl-2-oxoglutarate (HMG) into 2 molecules of pyruvate. Also contains a secondary oxaloacetate (OAA) decarboxylase activity due to the common pyruvate enolate transition state formed following C-C bond cleavage in the retro-aldol and decarboxylation reactions.</text>
</comment>
<comment type="catalytic activity">
    <reaction evidence="12">
        <text>oxaloacetate + H(+) = pyruvate + CO2</text>
        <dbReference type="Rhea" id="RHEA:15641"/>
        <dbReference type="ChEBI" id="CHEBI:15361"/>
        <dbReference type="ChEBI" id="CHEBI:15378"/>
        <dbReference type="ChEBI" id="CHEBI:16452"/>
        <dbReference type="ChEBI" id="CHEBI:16526"/>
        <dbReference type="EC" id="4.1.1.112"/>
    </reaction>
</comment>
<keyword evidence="13" id="KW-0479">Metal-binding</keyword>
<feature type="binding site" evidence="13">
    <location>
        <position position="118"/>
    </location>
    <ligand>
        <name>Mg(2+)</name>
        <dbReference type="ChEBI" id="CHEBI:18420"/>
    </ligand>
</feature>
<keyword evidence="13" id="KW-0460">Magnesium</keyword>
<comment type="subunit">
    <text evidence="4">Homotrimer.</text>
</comment>
<keyword evidence="15" id="KW-1185">Reference proteome</keyword>
<dbReference type="PANTHER" id="PTHR33254">
    <property type="entry name" value="4-HYDROXY-4-METHYL-2-OXOGLUTARATE ALDOLASE 3-RELATED"/>
    <property type="match status" value="1"/>
</dbReference>
<dbReference type="CDD" id="cd16841">
    <property type="entry name" value="RraA_family"/>
    <property type="match status" value="1"/>
</dbReference>
<dbReference type="AlphaFoldDB" id="K4LKT2"/>
<evidence type="ECO:0000256" key="10">
    <source>
        <dbReference type="ARBA" id="ARBA00030169"/>
    </source>
</evidence>
<name>K4LKT2_THEPS</name>
<evidence type="ECO:0000256" key="4">
    <source>
        <dbReference type="ARBA" id="ARBA00011233"/>
    </source>
</evidence>
<dbReference type="EC" id="4.1.3.17" evidence="5"/>
<dbReference type="STRING" id="1089553.Tph_c23980"/>
<evidence type="ECO:0000256" key="2">
    <source>
        <dbReference type="ARBA" id="ARBA00001968"/>
    </source>
</evidence>
<organism evidence="14 15">
    <name type="scientific">Thermacetogenium phaeum (strain ATCC BAA-254 / DSM 26808 / PB)</name>
    <dbReference type="NCBI Taxonomy" id="1089553"/>
    <lineage>
        <taxon>Bacteria</taxon>
        <taxon>Bacillati</taxon>
        <taxon>Bacillota</taxon>
        <taxon>Clostridia</taxon>
        <taxon>Thermoanaerobacterales</taxon>
        <taxon>Thermoanaerobacteraceae</taxon>
        <taxon>Thermacetogenium</taxon>
    </lineage>
</organism>